<evidence type="ECO:0000313" key="2">
    <source>
        <dbReference type="EMBL" id="RWS23744.1"/>
    </source>
</evidence>
<organism evidence="2 3">
    <name type="scientific">Leptotrombidium deliense</name>
    <dbReference type="NCBI Taxonomy" id="299467"/>
    <lineage>
        <taxon>Eukaryota</taxon>
        <taxon>Metazoa</taxon>
        <taxon>Ecdysozoa</taxon>
        <taxon>Arthropoda</taxon>
        <taxon>Chelicerata</taxon>
        <taxon>Arachnida</taxon>
        <taxon>Acari</taxon>
        <taxon>Acariformes</taxon>
        <taxon>Trombidiformes</taxon>
        <taxon>Prostigmata</taxon>
        <taxon>Anystina</taxon>
        <taxon>Parasitengona</taxon>
        <taxon>Trombiculoidea</taxon>
        <taxon>Trombiculidae</taxon>
        <taxon>Leptotrombidium</taxon>
    </lineage>
</organism>
<dbReference type="Gene3D" id="3.30.710.10">
    <property type="entry name" value="Potassium Channel Kv1.1, Chain A"/>
    <property type="match status" value="1"/>
</dbReference>
<reference evidence="2 3" key="1">
    <citation type="journal article" date="2018" name="Gigascience">
        <title>Genomes of trombidid mites reveal novel predicted allergens and laterally-transferred genes associated with secondary metabolism.</title>
        <authorList>
            <person name="Dong X."/>
            <person name="Chaisiri K."/>
            <person name="Xia D."/>
            <person name="Armstrong S.D."/>
            <person name="Fang Y."/>
            <person name="Donnelly M.J."/>
            <person name="Kadowaki T."/>
            <person name="McGarry J.W."/>
            <person name="Darby A.C."/>
            <person name="Makepeace B.L."/>
        </authorList>
    </citation>
    <scope>NUCLEOTIDE SEQUENCE [LARGE SCALE GENOMIC DNA]</scope>
    <source>
        <strain evidence="2">UoL-UT</strain>
    </source>
</reference>
<dbReference type="InterPro" id="IPR000210">
    <property type="entry name" value="BTB/POZ_dom"/>
</dbReference>
<comment type="caution">
    <text evidence="2">The sequence shown here is derived from an EMBL/GenBank/DDBJ whole genome shotgun (WGS) entry which is preliminary data.</text>
</comment>
<dbReference type="SUPFAM" id="SSF54695">
    <property type="entry name" value="POZ domain"/>
    <property type="match status" value="1"/>
</dbReference>
<proteinExistence type="predicted"/>
<dbReference type="EMBL" id="NCKV01005944">
    <property type="protein sequence ID" value="RWS23744.1"/>
    <property type="molecule type" value="Genomic_DNA"/>
</dbReference>
<evidence type="ECO:0000313" key="3">
    <source>
        <dbReference type="Proteomes" id="UP000288716"/>
    </source>
</evidence>
<dbReference type="AlphaFoldDB" id="A0A443S8E1"/>
<keyword evidence="3" id="KW-1185">Reference proteome</keyword>
<dbReference type="PROSITE" id="PS50097">
    <property type="entry name" value="BTB"/>
    <property type="match status" value="1"/>
</dbReference>
<dbReference type="SMART" id="SM00225">
    <property type="entry name" value="BTB"/>
    <property type="match status" value="1"/>
</dbReference>
<dbReference type="Pfam" id="PF00651">
    <property type="entry name" value="BTB"/>
    <property type="match status" value="1"/>
</dbReference>
<feature type="domain" description="BTB" evidence="1">
    <location>
        <begin position="27"/>
        <end position="101"/>
    </location>
</feature>
<accession>A0A443S8E1</accession>
<name>A0A443S8E1_9ACAR</name>
<protein>
    <recommendedName>
        <fullName evidence="1">BTB domain-containing protein</fullName>
    </recommendedName>
</protein>
<dbReference type="InterPro" id="IPR011333">
    <property type="entry name" value="SKP1/BTB/POZ_sf"/>
</dbReference>
<gene>
    <name evidence="2" type="ORF">B4U80_13325</name>
</gene>
<sequence>MNKFANVSHQETYFLKTHHLLSSETYTDITIACKDGKTRGNRLILAIYSNFLDDIFKDTIAVSKNSSYCEADGGINMPDVFVKDMKCLLNILSNTSTTLELNSNCVTGVKNVANQLQIDLIFKKIADDVFKIYAIPQKIDDTMKKMPLIENETRVTGVRPSQVNDVDVRNVLRTSSSIDIMFFRT</sequence>
<dbReference type="VEuPathDB" id="VectorBase:LDEU008296"/>
<evidence type="ECO:0000259" key="1">
    <source>
        <dbReference type="PROSITE" id="PS50097"/>
    </source>
</evidence>
<dbReference type="Proteomes" id="UP000288716">
    <property type="component" value="Unassembled WGS sequence"/>
</dbReference>